<dbReference type="PANTHER" id="PTHR43820">
    <property type="entry name" value="HIGH-AFFINITY BRANCHED-CHAIN AMINO ACID TRANSPORT ATP-BINDING PROTEIN LIVF"/>
    <property type="match status" value="1"/>
</dbReference>
<dbReference type="AlphaFoldDB" id="A0A6F8XNB9"/>
<dbReference type="PANTHER" id="PTHR43820:SF7">
    <property type="entry name" value="BRANCHED-CHAIN AMINO ACID TRANSPORT ATP-BINDING PROTEIN LIVF-RELATED"/>
    <property type="match status" value="1"/>
</dbReference>
<dbReference type="PROSITE" id="PS50893">
    <property type="entry name" value="ABC_TRANSPORTER_2"/>
    <property type="match status" value="1"/>
</dbReference>
<keyword evidence="5" id="KW-0029">Amino-acid transport</keyword>
<evidence type="ECO:0000256" key="5">
    <source>
        <dbReference type="ARBA" id="ARBA00022970"/>
    </source>
</evidence>
<dbReference type="InterPro" id="IPR027417">
    <property type="entry name" value="P-loop_NTPase"/>
</dbReference>
<organism evidence="7 8">
    <name type="scientific">Phytohabitans flavus</name>
    <dbReference type="NCBI Taxonomy" id="1076124"/>
    <lineage>
        <taxon>Bacteria</taxon>
        <taxon>Bacillati</taxon>
        <taxon>Actinomycetota</taxon>
        <taxon>Actinomycetes</taxon>
        <taxon>Micromonosporales</taxon>
        <taxon>Micromonosporaceae</taxon>
    </lineage>
</organism>
<dbReference type="InterPro" id="IPR003439">
    <property type="entry name" value="ABC_transporter-like_ATP-bd"/>
</dbReference>
<dbReference type="Gene3D" id="3.40.50.300">
    <property type="entry name" value="P-loop containing nucleotide triphosphate hydrolases"/>
    <property type="match status" value="1"/>
</dbReference>
<evidence type="ECO:0000313" key="8">
    <source>
        <dbReference type="Proteomes" id="UP000502508"/>
    </source>
</evidence>
<gene>
    <name evidence="7" type="ORF">Pflav_017420</name>
</gene>
<dbReference type="Pfam" id="PF00005">
    <property type="entry name" value="ABC_tran"/>
    <property type="match status" value="1"/>
</dbReference>
<dbReference type="EMBL" id="AP022870">
    <property type="protein sequence ID" value="BCB75332.1"/>
    <property type="molecule type" value="Genomic_DNA"/>
</dbReference>
<keyword evidence="8" id="KW-1185">Reference proteome</keyword>
<keyword evidence="3" id="KW-0547">Nucleotide-binding</keyword>
<evidence type="ECO:0000256" key="3">
    <source>
        <dbReference type="ARBA" id="ARBA00022741"/>
    </source>
</evidence>
<evidence type="ECO:0000313" key="7">
    <source>
        <dbReference type="EMBL" id="BCB75332.1"/>
    </source>
</evidence>
<sequence length="249" mass="26086">MTAVRVSGLCAGYGGAQILNGVDLEVGEGEVVAVIGPNGAGKSTCVKVIAGLLPWTRGEIEVGGVPVTSAGGQDPARASLGYVPQVRNTFPSLSVRENLQVMAPRSWSRRRIGARVADLLEQFPQITRLAERPAGLLSGGERQSLALAMALVREPKVLLLDEPAAALSPKAATEVFAMVGRLRERGVSVLVVEQNVRLALAASDRCYVLEGGRVALEGTASDLLDDPRLGGLYLGGDVATPEQQGRARQ</sequence>
<name>A0A6F8XNB9_9ACTN</name>
<keyword evidence="2" id="KW-0813">Transport</keyword>
<dbReference type="SMART" id="SM00382">
    <property type="entry name" value="AAA"/>
    <property type="match status" value="1"/>
</dbReference>
<evidence type="ECO:0000256" key="1">
    <source>
        <dbReference type="ARBA" id="ARBA00005417"/>
    </source>
</evidence>
<dbReference type="GO" id="GO:0015807">
    <property type="term" value="P:L-amino acid transport"/>
    <property type="evidence" value="ECO:0007669"/>
    <property type="project" value="TreeGrafter"/>
</dbReference>
<evidence type="ECO:0000256" key="2">
    <source>
        <dbReference type="ARBA" id="ARBA00022448"/>
    </source>
</evidence>
<dbReference type="GO" id="GO:0015658">
    <property type="term" value="F:branched-chain amino acid transmembrane transporter activity"/>
    <property type="evidence" value="ECO:0007669"/>
    <property type="project" value="TreeGrafter"/>
</dbReference>
<feature type="domain" description="ABC transporter" evidence="6">
    <location>
        <begin position="4"/>
        <end position="236"/>
    </location>
</feature>
<accession>A0A6F8XNB9</accession>
<reference evidence="7 8" key="2">
    <citation type="submission" date="2020-03" db="EMBL/GenBank/DDBJ databases">
        <authorList>
            <person name="Ichikawa N."/>
            <person name="Kimura A."/>
            <person name="Kitahashi Y."/>
            <person name="Uohara A."/>
        </authorList>
    </citation>
    <scope>NUCLEOTIDE SEQUENCE [LARGE SCALE GENOMIC DNA]</scope>
    <source>
        <strain evidence="7 8">NBRC 107702</strain>
    </source>
</reference>
<dbReference type="SUPFAM" id="SSF52540">
    <property type="entry name" value="P-loop containing nucleoside triphosphate hydrolases"/>
    <property type="match status" value="1"/>
</dbReference>
<reference evidence="7 8" key="1">
    <citation type="submission" date="2020-03" db="EMBL/GenBank/DDBJ databases">
        <title>Whole genome shotgun sequence of Phytohabitans flavus NBRC 107702.</title>
        <authorList>
            <person name="Komaki H."/>
            <person name="Tamura T."/>
        </authorList>
    </citation>
    <scope>NUCLEOTIDE SEQUENCE [LARGE SCALE GENOMIC DNA]</scope>
    <source>
        <strain evidence="7 8">NBRC 107702</strain>
    </source>
</reference>
<dbReference type="GO" id="GO:0016887">
    <property type="term" value="F:ATP hydrolysis activity"/>
    <property type="evidence" value="ECO:0007669"/>
    <property type="project" value="InterPro"/>
</dbReference>
<dbReference type="InterPro" id="IPR003593">
    <property type="entry name" value="AAA+_ATPase"/>
</dbReference>
<evidence type="ECO:0000256" key="4">
    <source>
        <dbReference type="ARBA" id="ARBA00022840"/>
    </source>
</evidence>
<dbReference type="Proteomes" id="UP000502508">
    <property type="component" value="Chromosome"/>
</dbReference>
<proteinExistence type="inferred from homology"/>
<protein>
    <submittedName>
        <fullName evidence="7">ABC transporter ATP-binding protein</fullName>
    </submittedName>
</protein>
<comment type="similarity">
    <text evidence="1">Belongs to the ABC transporter superfamily.</text>
</comment>
<dbReference type="KEGG" id="pfla:Pflav_017420"/>
<dbReference type="InterPro" id="IPR052156">
    <property type="entry name" value="BCAA_Transport_ATP-bd_LivF"/>
</dbReference>
<dbReference type="CDD" id="cd03224">
    <property type="entry name" value="ABC_TM1139_LivF_branched"/>
    <property type="match status" value="1"/>
</dbReference>
<evidence type="ECO:0000259" key="6">
    <source>
        <dbReference type="PROSITE" id="PS50893"/>
    </source>
</evidence>
<dbReference type="RefSeq" id="WP_173035079.1">
    <property type="nucleotide sequence ID" value="NZ_BAABAP010000008.1"/>
</dbReference>
<keyword evidence="4 7" id="KW-0067">ATP-binding</keyword>
<dbReference type="GO" id="GO:0005524">
    <property type="term" value="F:ATP binding"/>
    <property type="evidence" value="ECO:0007669"/>
    <property type="project" value="UniProtKB-KW"/>
</dbReference>